<feature type="transmembrane region" description="Helical" evidence="1">
    <location>
        <begin position="314"/>
        <end position="339"/>
    </location>
</feature>
<proteinExistence type="predicted"/>
<keyword evidence="3" id="KW-1185">Reference proteome</keyword>
<keyword evidence="1" id="KW-0472">Membrane</keyword>
<dbReference type="EMBL" id="JAGPXD010000004">
    <property type="protein sequence ID" value="KAH7359255.1"/>
    <property type="molecule type" value="Genomic_DNA"/>
</dbReference>
<protein>
    <submittedName>
        <fullName evidence="2">Uncharacterized protein</fullName>
    </submittedName>
</protein>
<sequence>MEYHGYATVVDTRVVCMRPKLSNAVFSTGSGYHLARLADPEVTPLGIKKVPDSEGRTTSRNYSATDGWPVAMCHCLSLHSHQGFITITGIYSVMEPDEQPPELDDWGESYILVNATSPEAATDFDGSDTWTSITLRADDGFSEDSMSFQVTLCMTAFQPQEMEIHATRPVSAPNEPALFWNTSTSAYNTANVQRQLVVNGAYASVTDRGLFKLEPRSWKWQHRPEFMSLTGVYFSTTDALENVSYQDFYPGTVNAAQYAIFMQITMTTSDPAVALQAYFTTLCAIAYYDRIIMFDLSAPSSRVSLVDVIRPVGWTAYVAVLGVTTFHLLLVLVTTSVFYRAGKLSRIGNAWTAVSQVLGPTTESWIREADMIDDKTVKSWLKVQELDTAFVRLEEVQGRVQLVSSMTR</sequence>
<dbReference type="OrthoDB" id="5428040at2759"/>
<reference evidence="2" key="1">
    <citation type="journal article" date="2021" name="Nat. Commun.">
        <title>Genetic determinants of endophytism in the Arabidopsis root mycobiome.</title>
        <authorList>
            <person name="Mesny F."/>
            <person name="Miyauchi S."/>
            <person name="Thiergart T."/>
            <person name="Pickel B."/>
            <person name="Atanasova L."/>
            <person name="Karlsson M."/>
            <person name="Huettel B."/>
            <person name="Barry K.W."/>
            <person name="Haridas S."/>
            <person name="Chen C."/>
            <person name="Bauer D."/>
            <person name="Andreopoulos W."/>
            <person name="Pangilinan J."/>
            <person name="LaButti K."/>
            <person name="Riley R."/>
            <person name="Lipzen A."/>
            <person name="Clum A."/>
            <person name="Drula E."/>
            <person name="Henrissat B."/>
            <person name="Kohler A."/>
            <person name="Grigoriev I.V."/>
            <person name="Martin F.M."/>
            <person name="Hacquard S."/>
        </authorList>
    </citation>
    <scope>NUCLEOTIDE SEQUENCE</scope>
    <source>
        <strain evidence="2">MPI-CAGE-AT-0016</strain>
    </source>
</reference>
<keyword evidence="1" id="KW-0812">Transmembrane</keyword>
<evidence type="ECO:0000313" key="2">
    <source>
        <dbReference type="EMBL" id="KAH7359255.1"/>
    </source>
</evidence>
<comment type="caution">
    <text evidence="2">The sequence shown here is derived from an EMBL/GenBank/DDBJ whole genome shotgun (WGS) entry which is preliminary data.</text>
</comment>
<dbReference type="AlphaFoldDB" id="A0A8K0X393"/>
<gene>
    <name evidence="2" type="ORF">B0T11DRAFT_300181</name>
</gene>
<dbReference type="Proteomes" id="UP000813385">
    <property type="component" value="Unassembled WGS sequence"/>
</dbReference>
<organism evidence="2 3">
    <name type="scientific">Plectosphaerella cucumerina</name>
    <dbReference type="NCBI Taxonomy" id="40658"/>
    <lineage>
        <taxon>Eukaryota</taxon>
        <taxon>Fungi</taxon>
        <taxon>Dikarya</taxon>
        <taxon>Ascomycota</taxon>
        <taxon>Pezizomycotina</taxon>
        <taxon>Sordariomycetes</taxon>
        <taxon>Hypocreomycetidae</taxon>
        <taxon>Glomerellales</taxon>
        <taxon>Plectosphaerellaceae</taxon>
        <taxon>Plectosphaerella</taxon>
    </lineage>
</organism>
<name>A0A8K0X393_9PEZI</name>
<keyword evidence="1" id="KW-1133">Transmembrane helix</keyword>
<accession>A0A8K0X393</accession>
<evidence type="ECO:0000313" key="3">
    <source>
        <dbReference type="Proteomes" id="UP000813385"/>
    </source>
</evidence>
<evidence type="ECO:0000256" key="1">
    <source>
        <dbReference type="SAM" id="Phobius"/>
    </source>
</evidence>